<dbReference type="EMBL" id="CANL01000005">
    <property type="protein sequence ID" value="CCM62552.1"/>
    <property type="molecule type" value="Genomic_DNA"/>
</dbReference>
<dbReference type="InterPro" id="IPR011989">
    <property type="entry name" value="ARM-like"/>
</dbReference>
<dbReference type="AlphaFoldDB" id="R4Z1R3"/>
<dbReference type="Proteomes" id="UP000018291">
    <property type="component" value="Unassembled WGS sequence"/>
</dbReference>
<gene>
    <name evidence="2" type="ORF">BN381_130110</name>
</gene>
<dbReference type="STRING" id="1229780.BN381_130110"/>
<sequence>MPKPTDSNHEERDARRALLLWDGQGHPPADPHDRHQAVRSALLLALGRFDRLRPEDLMAGLNDADQRVRLCALRLAAAHPATHDDAIRTALLDLLAGDDHLVAEAAAAALGETGEDREAPADLHTVRALSKAATDHPDKLVREAAVAALGSLGHPDALAAVLVANDDVATVRRRAVLALAAFEGPEVERRLNAALSDRDWQVRQGAEDLLEAAPSPAPLPTDHPD</sequence>
<dbReference type="GO" id="GO:0016491">
    <property type="term" value="F:oxidoreductase activity"/>
    <property type="evidence" value="ECO:0007669"/>
    <property type="project" value="TreeGrafter"/>
</dbReference>
<name>R4Z1R3_9ACTN</name>
<comment type="caution">
    <text evidence="2">The sequence shown here is derived from an EMBL/GenBank/DDBJ whole genome shotgun (WGS) entry which is preliminary data.</text>
</comment>
<dbReference type="Pfam" id="PF13646">
    <property type="entry name" value="HEAT_2"/>
    <property type="match status" value="1"/>
</dbReference>
<evidence type="ECO:0008006" key="4">
    <source>
        <dbReference type="Google" id="ProtNLM"/>
    </source>
</evidence>
<evidence type="ECO:0000313" key="2">
    <source>
        <dbReference type="EMBL" id="CCM62552.1"/>
    </source>
</evidence>
<dbReference type="RefSeq" id="WP_012224057.1">
    <property type="nucleotide sequence ID" value="NZ_HG422565.1"/>
</dbReference>
<organism evidence="2 3">
    <name type="scientific">Candidatus Neomicrothrix parvicella RN1</name>
    <dbReference type="NCBI Taxonomy" id="1229780"/>
    <lineage>
        <taxon>Bacteria</taxon>
        <taxon>Bacillati</taxon>
        <taxon>Actinomycetota</taxon>
        <taxon>Acidimicrobiia</taxon>
        <taxon>Acidimicrobiales</taxon>
        <taxon>Microthrixaceae</taxon>
        <taxon>Candidatus Neomicrothrix</taxon>
    </lineage>
</organism>
<protein>
    <recommendedName>
        <fullName evidence="4">PBS lyase HEAT domain protein repeat-containing protein</fullName>
    </recommendedName>
</protein>
<dbReference type="PANTHER" id="PTHR12697">
    <property type="entry name" value="PBS LYASE HEAT-LIKE PROTEIN"/>
    <property type="match status" value="1"/>
</dbReference>
<dbReference type="PANTHER" id="PTHR12697:SF5">
    <property type="entry name" value="DEOXYHYPUSINE HYDROXYLASE"/>
    <property type="match status" value="1"/>
</dbReference>
<accession>R4Z1R3</accession>
<feature type="compositionally biased region" description="Pro residues" evidence="1">
    <location>
        <begin position="215"/>
        <end position="225"/>
    </location>
</feature>
<dbReference type="HOGENOM" id="CLU_1228087_0_0_11"/>
<feature type="region of interest" description="Disordered" evidence="1">
    <location>
        <begin position="205"/>
        <end position="225"/>
    </location>
</feature>
<dbReference type="SMART" id="SM00567">
    <property type="entry name" value="EZ_HEAT"/>
    <property type="match status" value="4"/>
</dbReference>
<evidence type="ECO:0000313" key="3">
    <source>
        <dbReference type="Proteomes" id="UP000018291"/>
    </source>
</evidence>
<dbReference type="InterPro" id="IPR004155">
    <property type="entry name" value="PBS_lyase_HEAT"/>
</dbReference>
<dbReference type="eggNOG" id="COG1413">
    <property type="taxonomic scope" value="Bacteria"/>
</dbReference>
<proteinExistence type="predicted"/>
<dbReference type="SUPFAM" id="SSF48371">
    <property type="entry name" value="ARM repeat"/>
    <property type="match status" value="1"/>
</dbReference>
<reference evidence="2 3" key="1">
    <citation type="journal article" date="2013" name="ISME J.">
        <title>Metabolic model for the filamentous 'Candidatus Microthrix parvicella' based on genomic and metagenomic analyses.</title>
        <authorList>
            <person name="Jon McIlroy S."/>
            <person name="Kristiansen R."/>
            <person name="Albertsen M."/>
            <person name="Michael Karst S."/>
            <person name="Rossetti S."/>
            <person name="Lund Nielsen J."/>
            <person name="Tandoi V."/>
            <person name="James Seviour R."/>
            <person name="Nielsen P.H."/>
        </authorList>
    </citation>
    <scope>NUCLEOTIDE SEQUENCE [LARGE SCALE GENOMIC DNA]</scope>
    <source>
        <strain evidence="2 3">RN1</strain>
    </source>
</reference>
<dbReference type="InterPro" id="IPR016024">
    <property type="entry name" value="ARM-type_fold"/>
</dbReference>
<keyword evidence="3" id="KW-1185">Reference proteome</keyword>
<dbReference type="Gene3D" id="1.25.10.10">
    <property type="entry name" value="Leucine-rich Repeat Variant"/>
    <property type="match status" value="2"/>
</dbReference>
<evidence type="ECO:0000256" key="1">
    <source>
        <dbReference type="SAM" id="MobiDB-lite"/>
    </source>
</evidence>